<evidence type="ECO:0000313" key="1">
    <source>
        <dbReference type="EMBL" id="MPN00749.1"/>
    </source>
</evidence>
<organism evidence="1">
    <name type="scientific">bioreactor metagenome</name>
    <dbReference type="NCBI Taxonomy" id="1076179"/>
    <lineage>
        <taxon>unclassified sequences</taxon>
        <taxon>metagenomes</taxon>
        <taxon>ecological metagenomes</taxon>
    </lineage>
</organism>
<name>A0A645EHX4_9ZZZZ</name>
<proteinExistence type="predicted"/>
<dbReference type="AlphaFoldDB" id="A0A645EHX4"/>
<reference evidence="1" key="1">
    <citation type="submission" date="2019-08" db="EMBL/GenBank/DDBJ databases">
        <authorList>
            <person name="Kucharzyk K."/>
            <person name="Murdoch R.W."/>
            <person name="Higgins S."/>
            <person name="Loffler F."/>
        </authorList>
    </citation>
    <scope>NUCLEOTIDE SEQUENCE</scope>
</reference>
<protein>
    <submittedName>
        <fullName evidence="1">Uncharacterized protein</fullName>
    </submittedName>
</protein>
<gene>
    <name evidence="1" type="ORF">SDC9_147945</name>
</gene>
<comment type="caution">
    <text evidence="1">The sequence shown here is derived from an EMBL/GenBank/DDBJ whole genome shotgun (WGS) entry which is preliminary data.</text>
</comment>
<dbReference type="EMBL" id="VSSQ01046777">
    <property type="protein sequence ID" value="MPN00749.1"/>
    <property type="molecule type" value="Genomic_DNA"/>
</dbReference>
<sequence length="83" mass="9619">MTNPMSLFINLSKHIERYNSPCQCCKYQSLCNGGCYYNSILEDKKFICSKSILDATIEDILYLKMITDVQNDGSYRIKKDFAE</sequence>
<accession>A0A645EHX4</accession>